<dbReference type="AlphaFoldDB" id="A0A2G9S5Y9"/>
<dbReference type="Proteomes" id="UP000228934">
    <property type="component" value="Unassembled WGS sequence"/>
</dbReference>
<sequence>MKEHKDNEYVQLVHFKSSPDTFIMFLNRVLHFAVSIVAESIAAIDSQANMHFPEASQPTTTPSIFELGFEHKHWIGLESLFISADQTSGVKRVGDDVFGENVLIYCV</sequence>
<name>A0A2G9S5Y9_AQUCT</name>
<protein>
    <submittedName>
        <fullName evidence="1">Uncharacterized protein</fullName>
    </submittedName>
</protein>
<organism evidence="1 2">
    <name type="scientific">Aquarana catesbeiana</name>
    <name type="common">American bullfrog</name>
    <name type="synonym">Rana catesbeiana</name>
    <dbReference type="NCBI Taxonomy" id="8400"/>
    <lineage>
        <taxon>Eukaryota</taxon>
        <taxon>Metazoa</taxon>
        <taxon>Chordata</taxon>
        <taxon>Craniata</taxon>
        <taxon>Vertebrata</taxon>
        <taxon>Euteleostomi</taxon>
        <taxon>Amphibia</taxon>
        <taxon>Batrachia</taxon>
        <taxon>Anura</taxon>
        <taxon>Neobatrachia</taxon>
        <taxon>Ranoidea</taxon>
        <taxon>Ranidae</taxon>
        <taxon>Aquarana</taxon>
    </lineage>
</organism>
<accession>A0A2G9S5Y9</accession>
<keyword evidence="2" id="KW-1185">Reference proteome</keyword>
<reference evidence="2" key="1">
    <citation type="journal article" date="2017" name="Nat. Commun.">
        <title>The North American bullfrog draft genome provides insight into hormonal regulation of long noncoding RNA.</title>
        <authorList>
            <person name="Hammond S.A."/>
            <person name="Warren R.L."/>
            <person name="Vandervalk B.P."/>
            <person name="Kucuk E."/>
            <person name="Khan H."/>
            <person name="Gibb E.A."/>
            <person name="Pandoh P."/>
            <person name="Kirk H."/>
            <person name="Zhao Y."/>
            <person name="Jones M."/>
            <person name="Mungall A.J."/>
            <person name="Coope R."/>
            <person name="Pleasance S."/>
            <person name="Moore R.A."/>
            <person name="Holt R.A."/>
            <person name="Round J.M."/>
            <person name="Ohora S."/>
            <person name="Walle B.V."/>
            <person name="Veldhoen N."/>
            <person name="Helbing C.C."/>
            <person name="Birol I."/>
        </authorList>
    </citation>
    <scope>NUCLEOTIDE SEQUENCE [LARGE SCALE GENOMIC DNA]</scope>
</reference>
<proteinExistence type="predicted"/>
<dbReference type="OrthoDB" id="76676at2759"/>
<dbReference type="EMBL" id="KV925658">
    <property type="protein sequence ID" value="PIO35495.1"/>
    <property type="molecule type" value="Genomic_DNA"/>
</dbReference>
<evidence type="ECO:0000313" key="1">
    <source>
        <dbReference type="EMBL" id="PIO35495.1"/>
    </source>
</evidence>
<evidence type="ECO:0000313" key="2">
    <source>
        <dbReference type="Proteomes" id="UP000228934"/>
    </source>
</evidence>
<gene>
    <name evidence="1" type="ORF">AB205_0070270</name>
</gene>